<evidence type="ECO:0000313" key="1">
    <source>
        <dbReference type="EMBL" id="PRQ50064.1"/>
    </source>
</evidence>
<proteinExistence type="predicted"/>
<sequence>MWVVSVLERENDGIWFSGVCGSVSLCLYLKESVYPQGLRWLRVKGNGAATCRQPIGSRQSIIKPLLN</sequence>
<reference evidence="1 2" key="1">
    <citation type="journal article" date="2018" name="Nat. Genet.">
        <title>The Rosa genome provides new insights in the design of modern roses.</title>
        <authorList>
            <person name="Bendahmane M."/>
        </authorList>
    </citation>
    <scope>NUCLEOTIDE SEQUENCE [LARGE SCALE GENOMIC DNA]</scope>
    <source>
        <strain evidence="2">cv. Old Blush</strain>
    </source>
</reference>
<dbReference type="EMBL" id="PDCK01000040">
    <property type="protein sequence ID" value="PRQ50064.1"/>
    <property type="molecule type" value="Genomic_DNA"/>
</dbReference>
<keyword evidence="2" id="KW-1185">Reference proteome</keyword>
<dbReference type="AlphaFoldDB" id="A0A2P6RUG1"/>
<dbReference type="Proteomes" id="UP000238479">
    <property type="component" value="Chromosome 2"/>
</dbReference>
<name>A0A2P6RUG1_ROSCH</name>
<protein>
    <submittedName>
        <fullName evidence="1">Uncharacterized protein</fullName>
    </submittedName>
</protein>
<evidence type="ECO:0000313" key="2">
    <source>
        <dbReference type="Proteomes" id="UP000238479"/>
    </source>
</evidence>
<gene>
    <name evidence="1" type="ORF">RchiOBHm_Chr2g0128941</name>
</gene>
<accession>A0A2P6RUG1</accession>
<organism evidence="1 2">
    <name type="scientific">Rosa chinensis</name>
    <name type="common">China rose</name>
    <dbReference type="NCBI Taxonomy" id="74649"/>
    <lineage>
        <taxon>Eukaryota</taxon>
        <taxon>Viridiplantae</taxon>
        <taxon>Streptophyta</taxon>
        <taxon>Embryophyta</taxon>
        <taxon>Tracheophyta</taxon>
        <taxon>Spermatophyta</taxon>
        <taxon>Magnoliopsida</taxon>
        <taxon>eudicotyledons</taxon>
        <taxon>Gunneridae</taxon>
        <taxon>Pentapetalae</taxon>
        <taxon>rosids</taxon>
        <taxon>fabids</taxon>
        <taxon>Rosales</taxon>
        <taxon>Rosaceae</taxon>
        <taxon>Rosoideae</taxon>
        <taxon>Rosoideae incertae sedis</taxon>
        <taxon>Rosa</taxon>
    </lineage>
</organism>
<comment type="caution">
    <text evidence="1">The sequence shown here is derived from an EMBL/GenBank/DDBJ whole genome shotgun (WGS) entry which is preliminary data.</text>
</comment>
<dbReference type="Gramene" id="PRQ50064">
    <property type="protein sequence ID" value="PRQ50064"/>
    <property type="gene ID" value="RchiOBHm_Chr2g0128941"/>
</dbReference>